<sequence length="712" mass="78771">MYFHSLVLTALCLSVFSSALEQRTDVDLTILTDNDLHGNKTQRLGAAILIGTIGTYEDAVYICEGLHEKLWSPALGGFQAGLNNSLSYEAYLKDKNNSESVYWIQRTTNSTSCSTISTNGTVQESSCSQLLPALCTQSAPMAYPAWADTSPNYRVSQRVGEQTLTGFRDFHTFRFHGVRFAEPPKRFEFSTMYEGYGHADALEYGNDCVQAPMPYLGTMSEDCLFMNIWTPYLPSTLTQKVAKKKLKPVMFWIYGGGNVEGSGTDPEKEGGQLSSRGGVVVVEFSYRLGALGWMSFDDGVHNGNYGVSDMLNALKWTHKYISAFGGDPDRITIFGESAGALGVRTLLTSPLSRDLVFGAIMQSFPAGILDNGRYGGWSNFSEPLRCYERFTKTIVNDSGCGNVTDEVACMREADPYKWVEPGQRQSHLPTRDGVIIPYTGLPVSGPLATPRKTRLAVGTTRDEAAGSIPDNLPLNFTQQMALLGTVLDINLVFLASDPSFNPELGPGWADISNEEKSGRLFNATQRIITDGSFTCLATATAYSAARNNVFESVYQFSFNRTYVAPSEATLEKQELCGRFKPKPDSEEYYKCHAAENPVVLGNVGFLGWPDRDGTDISYSRLIVDYWSSFARTGEMRIDMEYLRARGFHSTEKQLSDAGSWDTVNANPGRGHRIMNLQWSGQAVSEWSEEQANACRKLGFPQDYYESVDYLAK</sequence>
<accession>A0A6A5XMS5</accession>
<name>A0A6A5XMS5_9PLEO</name>
<dbReference type="EMBL" id="ML978070">
    <property type="protein sequence ID" value="KAF2014528.1"/>
    <property type="molecule type" value="Genomic_DNA"/>
</dbReference>
<feature type="domain" description="Carboxylesterase type B" evidence="4">
    <location>
        <begin position="173"/>
        <end position="636"/>
    </location>
</feature>
<dbReference type="AlphaFoldDB" id="A0A6A5XMS5"/>
<feature type="chain" id="PRO_5025481815" evidence="3">
    <location>
        <begin position="20"/>
        <end position="712"/>
    </location>
</feature>
<evidence type="ECO:0000259" key="4">
    <source>
        <dbReference type="Pfam" id="PF00135"/>
    </source>
</evidence>
<dbReference type="InterPro" id="IPR019826">
    <property type="entry name" value="Carboxylesterase_B_AS"/>
</dbReference>
<dbReference type="Gene3D" id="3.40.50.1820">
    <property type="entry name" value="alpha/beta hydrolase"/>
    <property type="match status" value="1"/>
</dbReference>
<dbReference type="RefSeq" id="XP_033382867.1">
    <property type="nucleotide sequence ID" value="XM_033533217.1"/>
</dbReference>
<dbReference type="SUPFAM" id="SSF53474">
    <property type="entry name" value="alpha/beta-Hydrolases"/>
    <property type="match status" value="1"/>
</dbReference>
<dbReference type="PROSITE" id="PS00122">
    <property type="entry name" value="CARBOXYLESTERASE_B_1"/>
    <property type="match status" value="1"/>
</dbReference>
<evidence type="ECO:0000256" key="2">
    <source>
        <dbReference type="ARBA" id="ARBA00022801"/>
    </source>
</evidence>
<proteinExistence type="inferred from homology"/>
<gene>
    <name evidence="5" type="ORF">BU24DRAFT_482027</name>
</gene>
<dbReference type="InterPro" id="IPR029058">
    <property type="entry name" value="AB_hydrolase_fold"/>
</dbReference>
<dbReference type="Proteomes" id="UP000799778">
    <property type="component" value="Unassembled WGS sequence"/>
</dbReference>
<reference evidence="5" key="1">
    <citation type="journal article" date="2020" name="Stud. Mycol.">
        <title>101 Dothideomycetes genomes: a test case for predicting lifestyles and emergence of pathogens.</title>
        <authorList>
            <person name="Haridas S."/>
            <person name="Albert R."/>
            <person name="Binder M."/>
            <person name="Bloem J."/>
            <person name="Labutti K."/>
            <person name="Salamov A."/>
            <person name="Andreopoulos B."/>
            <person name="Baker S."/>
            <person name="Barry K."/>
            <person name="Bills G."/>
            <person name="Bluhm B."/>
            <person name="Cannon C."/>
            <person name="Castanera R."/>
            <person name="Culley D."/>
            <person name="Daum C."/>
            <person name="Ezra D."/>
            <person name="Gonzalez J."/>
            <person name="Henrissat B."/>
            <person name="Kuo A."/>
            <person name="Liang C."/>
            <person name="Lipzen A."/>
            <person name="Lutzoni F."/>
            <person name="Magnuson J."/>
            <person name="Mondo S."/>
            <person name="Nolan M."/>
            <person name="Ohm R."/>
            <person name="Pangilinan J."/>
            <person name="Park H.-J."/>
            <person name="Ramirez L."/>
            <person name="Alfaro M."/>
            <person name="Sun H."/>
            <person name="Tritt A."/>
            <person name="Yoshinaga Y."/>
            <person name="Zwiers L.-H."/>
            <person name="Turgeon B."/>
            <person name="Goodwin S."/>
            <person name="Spatafora J."/>
            <person name="Crous P."/>
            <person name="Grigoriev I."/>
        </authorList>
    </citation>
    <scope>NUCLEOTIDE SEQUENCE</scope>
    <source>
        <strain evidence="5">CBS 175.79</strain>
    </source>
</reference>
<comment type="similarity">
    <text evidence="1">Belongs to the type-B carboxylesterase/lipase family.</text>
</comment>
<evidence type="ECO:0000313" key="6">
    <source>
        <dbReference type="Proteomes" id="UP000799778"/>
    </source>
</evidence>
<protein>
    <submittedName>
        <fullName evidence="5">Alpha/beta-hydrolase</fullName>
    </submittedName>
</protein>
<dbReference type="GO" id="GO:0016787">
    <property type="term" value="F:hydrolase activity"/>
    <property type="evidence" value="ECO:0007669"/>
    <property type="project" value="UniProtKB-KW"/>
</dbReference>
<keyword evidence="2 5" id="KW-0378">Hydrolase</keyword>
<keyword evidence="6" id="KW-1185">Reference proteome</keyword>
<dbReference type="Pfam" id="PF00135">
    <property type="entry name" value="COesterase"/>
    <property type="match status" value="1"/>
</dbReference>
<organism evidence="5 6">
    <name type="scientific">Aaosphaeria arxii CBS 175.79</name>
    <dbReference type="NCBI Taxonomy" id="1450172"/>
    <lineage>
        <taxon>Eukaryota</taxon>
        <taxon>Fungi</taxon>
        <taxon>Dikarya</taxon>
        <taxon>Ascomycota</taxon>
        <taxon>Pezizomycotina</taxon>
        <taxon>Dothideomycetes</taxon>
        <taxon>Pleosporomycetidae</taxon>
        <taxon>Pleosporales</taxon>
        <taxon>Pleosporales incertae sedis</taxon>
        <taxon>Aaosphaeria</taxon>
    </lineage>
</organism>
<feature type="signal peptide" evidence="3">
    <location>
        <begin position="1"/>
        <end position="19"/>
    </location>
</feature>
<evidence type="ECO:0000256" key="3">
    <source>
        <dbReference type="SAM" id="SignalP"/>
    </source>
</evidence>
<evidence type="ECO:0000256" key="1">
    <source>
        <dbReference type="ARBA" id="ARBA00005964"/>
    </source>
</evidence>
<evidence type="ECO:0000313" key="5">
    <source>
        <dbReference type="EMBL" id="KAF2014528.1"/>
    </source>
</evidence>
<dbReference type="OrthoDB" id="408631at2759"/>
<dbReference type="GeneID" id="54290614"/>
<dbReference type="InterPro" id="IPR050309">
    <property type="entry name" value="Type-B_Carboxylest/Lipase"/>
</dbReference>
<dbReference type="PANTHER" id="PTHR11559">
    <property type="entry name" value="CARBOXYLESTERASE"/>
    <property type="match status" value="1"/>
</dbReference>
<dbReference type="InterPro" id="IPR002018">
    <property type="entry name" value="CarbesteraseB"/>
</dbReference>
<keyword evidence="3" id="KW-0732">Signal</keyword>